<evidence type="ECO:0000256" key="6">
    <source>
        <dbReference type="ARBA" id="ARBA00023136"/>
    </source>
</evidence>
<evidence type="ECO:0000256" key="1">
    <source>
        <dbReference type="ARBA" id="ARBA00004651"/>
    </source>
</evidence>
<evidence type="ECO:0000313" key="9">
    <source>
        <dbReference type="EMBL" id="QNB48160.1"/>
    </source>
</evidence>
<gene>
    <name evidence="9" type="ORF">BR63_18935</name>
</gene>
<dbReference type="InterPro" id="IPR004680">
    <property type="entry name" value="Cit_transptr-like_dom"/>
</dbReference>
<keyword evidence="6 7" id="KW-0472">Membrane</keyword>
<dbReference type="OrthoDB" id="9765532at2"/>
<proteinExistence type="predicted"/>
<feature type="transmembrane region" description="Helical" evidence="7">
    <location>
        <begin position="279"/>
        <end position="301"/>
    </location>
</feature>
<evidence type="ECO:0000256" key="3">
    <source>
        <dbReference type="ARBA" id="ARBA00022475"/>
    </source>
</evidence>
<feature type="transmembrane region" description="Helical" evidence="7">
    <location>
        <begin position="155"/>
        <end position="175"/>
    </location>
</feature>
<feature type="transmembrane region" description="Helical" evidence="7">
    <location>
        <begin position="35"/>
        <end position="54"/>
    </location>
</feature>
<protein>
    <submittedName>
        <fullName evidence="9">Anion transporter</fullName>
    </submittedName>
</protein>
<feature type="transmembrane region" description="Helical" evidence="7">
    <location>
        <begin position="12"/>
        <end position="29"/>
    </location>
</feature>
<feature type="transmembrane region" description="Helical" evidence="7">
    <location>
        <begin position="199"/>
        <end position="230"/>
    </location>
</feature>
<keyword evidence="4 7" id="KW-0812">Transmembrane</keyword>
<feature type="transmembrane region" description="Helical" evidence="7">
    <location>
        <begin position="242"/>
        <end position="259"/>
    </location>
</feature>
<keyword evidence="10" id="KW-1185">Reference proteome</keyword>
<keyword evidence="2" id="KW-0813">Transport</keyword>
<dbReference type="PANTHER" id="PTHR43302">
    <property type="entry name" value="TRANSPORTER ARSB-RELATED"/>
    <property type="match status" value="1"/>
</dbReference>
<reference evidence="9 10" key="1">
    <citation type="journal article" date="2019" name="Front. Microbiol.">
        <title>Thermoanaerosceptrum fracticalcis gen. nov. sp. nov., a Novel Fumarate-Fermenting Microorganism From a Deep Fractured Carbonate Aquifer of the US Great Basin.</title>
        <authorList>
            <person name="Hamilton-Brehm S.D."/>
            <person name="Stewart L.E."/>
            <person name="Zavarin M."/>
            <person name="Caldwell M."/>
            <person name="Lawson P.A."/>
            <person name="Onstott T.C."/>
            <person name="Grzymski J."/>
            <person name="Neveux I."/>
            <person name="Lollar B.S."/>
            <person name="Russell C.E."/>
            <person name="Moser D.P."/>
        </authorList>
    </citation>
    <scope>NUCLEOTIDE SEQUENCE [LARGE SCALE GENOMIC DNA]</scope>
    <source>
        <strain evidence="9 10">DRI-13</strain>
    </source>
</reference>
<dbReference type="RefSeq" id="WP_034420839.1">
    <property type="nucleotide sequence ID" value="NZ_CP045798.1"/>
</dbReference>
<keyword evidence="3" id="KW-1003">Cell membrane</keyword>
<evidence type="ECO:0000256" key="7">
    <source>
        <dbReference type="SAM" id="Phobius"/>
    </source>
</evidence>
<dbReference type="KEGG" id="tfr:BR63_18935"/>
<comment type="subcellular location">
    <subcellularLocation>
        <location evidence="1">Cell membrane</location>
        <topology evidence="1">Multi-pass membrane protein</topology>
    </subcellularLocation>
</comment>
<evidence type="ECO:0000256" key="4">
    <source>
        <dbReference type="ARBA" id="ARBA00022692"/>
    </source>
</evidence>
<dbReference type="GO" id="GO:0005886">
    <property type="term" value="C:plasma membrane"/>
    <property type="evidence" value="ECO:0007669"/>
    <property type="project" value="UniProtKB-SubCell"/>
</dbReference>
<feature type="transmembrane region" description="Helical" evidence="7">
    <location>
        <begin position="74"/>
        <end position="93"/>
    </location>
</feature>
<sequence>MRQYLQAIWTKEPLFVTASFLVAASSFFVKPSVAAIDWKVIIILFNLMAVIIALEKYRVLDELSLKLLERFRSLRLLSICLVLMTGFFAMFITNDVALLTLVPLSLLIAKRCSFNPAWLVILQTLAANIGSSLTPMGNPQNLFLYEYYKISPTSFINMMAPFVIGGLISLIILAFKIPPEPVQYKCDVSFTPSESKRQLMYLIFFGLVVLSVLRAIDYRFIFFFTLLVLIIFDRELLLKIDYYLLGTFIAFFLLVDNLARLPGLMESITVFLNGEGNTFLLGAILSQFISNVPAAILLANFTGHYRELLWGVNVGGMGTLIASLASLISYKLYAKEYPGKDYLVKFHIVNLGGLLFFTGLVWIYLIKL</sequence>
<feature type="transmembrane region" description="Helical" evidence="7">
    <location>
        <begin position="308"/>
        <end position="330"/>
    </location>
</feature>
<accession>A0A7G6E7V6</accession>
<name>A0A7G6E7V6_THEFR</name>
<evidence type="ECO:0000313" key="10">
    <source>
        <dbReference type="Proteomes" id="UP000515847"/>
    </source>
</evidence>
<evidence type="ECO:0000256" key="2">
    <source>
        <dbReference type="ARBA" id="ARBA00022448"/>
    </source>
</evidence>
<dbReference type="EMBL" id="CP045798">
    <property type="protein sequence ID" value="QNB48160.1"/>
    <property type="molecule type" value="Genomic_DNA"/>
</dbReference>
<evidence type="ECO:0000259" key="8">
    <source>
        <dbReference type="Pfam" id="PF03600"/>
    </source>
</evidence>
<dbReference type="AlphaFoldDB" id="A0A7G6E7V6"/>
<dbReference type="Proteomes" id="UP000515847">
    <property type="component" value="Chromosome"/>
</dbReference>
<dbReference type="PANTHER" id="PTHR43302:SF5">
    <property type="entry name" value="TRANSPORTER ARSB-RELATED"/>
    <property type="match status" value="1"/>
</dbReference>
<organism evidence="9 10">
    <name type="scientific">Thermanaerosceptrum fracticalcis</name>
    <dbReference type="NCBI Taxonomy" id="1712410"/>
    <lineage>
        <taxon>Bacteria</taxon>
        <taxon>Bacillati</taxon>
        <taxon>Bacillota</taxon>
        <taxon>Clostridia</taxon>
        <taxon>Eubacteriales</taxon>
        <taxon>Peptococcaceae</taxon>
        <taxon>Thermanaerosceptrum</taxon>
    </lineage>
</organism>
<keyword evidence="5 7" id="KW-1133">Transmembrane helix</keyword>
<evidence type="ECO:0000256" key="5">
    <source>
        <dbReference type="ARBA" id="ARBA00022989"/>
    </source>
</evidence>
<feature type="transmembrane region" description="Helical" evidence="7">
    <location>
        <begin position="342"/>
        <end position="365"/>
    </location>
</feature>
<feature type="domain" description="Citrate transporter-like" evidence="8">
    <location>
        <begin position="7"/>
        <end position="299"/>
    </location>
</feature>
<dbReference type="GO" id="GO:0055085">
    <property type="term" value="P:transmembrane transport"/>
    <property type="evidence" value="ECO:0007669"/>
    <property type="project" value="InterPro"/>
</dbReference>
<dbReference type="Pfam" id="PF03600">
    <property type="entry name" value="CitMHS"/>
    <property type="match status" value="1"/>
</dbReference>